<evidence type="ECO:0000256" key="2">
    <source>
        <dbReference type="SAM" id="MobiDB-lite"/>
    </source>
</evidence>
<dbReference type="InterPro" id="IPR001660">
    <property type="entry name" value="SAM"/>
</dbReference>
<dbReference type="PANTHER" id="PTHR10627:SF74">
    <property type="entry name" value="OS08G0526500 PROTEIN"/>
    <property type="match status" value="1"/>
</dbReference>
<dbReference type="EMBL" id="DUZY01000001">
    <property type="protein sequence ID" value="DAD23983.1"/>
    <property type="molecule type" value="Genomic_DNA"/>
</dbReference>
<evidence type="ECO:0000313" key="5">
    <source>
        <dbReference type="Proteomes" id="UP000607653"/>
    </source>
</evidence>
<dbReference type="Proteomes" id="UP000607653">
    <property type="component" value="Unassembled WGS sequence"/>
</dbReference>
<feature type="region of interest" description="Disordered" evidence="2">
    <location>
        <begin position="1"/>
        <end position="60"/>
    </location>
</feature>
<reference evidence="4 5" key="1">
    <citation type="journal article" date="2020" name="Mol. Biol. Evol.">
        <title>Distinct Expression and Methylation Patterns for Genes with Different Fates following a Single Whole-Genome Duplication in Flowering Plants.</title>
        <authorList>
            <person name="Shi T."/>
            <person name="Rahmani R.S."/>
            <person name="Gugger P.F."/>
            <person name="Wang M."/>
            <person name="Li H."/>
            <person name="Zhang Y."/>
            <person name="Li Z."/>
            <person name="Wang Q."/>
            <person name="Van de Peer Y."/>
            <person name="Marchal K."/>
            <person name="Chen J."/>
        </authorList>
    </citation>
    <scope>NUCLEOTIDE SEQUENCE [LARGE SCALE GENOMIC DNA]</scope>
    <source>
        <tissue evidence="4">Leaf</tissue>
    </source>
</reference>
<dbReference type="SMART" id="SM00454">
    <property type="entry name" value="SAM"/>
    <property type="match status" value="1"/>
</dbReference>
<dbReference type="InterPro" id="IPR013761">
    <property type="entry name" value="SAM/pointed_sf"/>
</dbReference>
<dbReference type="SUPFAM" id="SSF47769">
    <property type="entry name" value="SAM/Pointed domain"/>
    <property type="match status" value="1"/>
</dbReference>
<sequence>MYADRIAAGSKRSVKERLNGNIGDDFGRSRQVNGKRQRPNDDKWEHDLYEDDGPQLSNNKVDSRDLRLKLQKKGIQQEYQSGKSTVAGVRDLREKLSGTMHLQPANTDQPKSKPQAEATKPARKNVAVEACPQETKKVSSSTASRKKTQQKDDKSVDGFLQSLGLEKYLIIFQAEEIDMTALVHMTDEDLKALGIPMVSSFRLASYFGSLLF</sequence>
<dbReference type="Pfam" id="PF00536">
    <property type="entry name" value="SAM_1"/>
    <property type="match status" value="1"/>
</dbReference>
<feature type="region of interest" description="Disordered" evidence="2">
    <location>
        <begin position="98"/>
        <end position="153"/>
    </location>
</feature>
<keyword evidence="5" id="KW-1185">Reference proteome</keyword>
<dbReference type="Gene3D" id="1.10.150.50">
    <property type="entry name" value="Transcription Factor, Ets-1"/>
    <property type="match status" value="1"/>
</dbReference>
<accession>A0A822XW64</accession>
<gene>
    <name evidence="4" type="ORF">HUJ06_025446</name>
</gene>
<dbReference type="AlphaFoldDB" id="A0A822XW64"/>
<proteinExistence type="predicted"/>
<evidence type="ECO:0000313" key="4">
    <source>
        <dbReference type="EMBL" id="DAD23983.1"/>
    </source>
</evidence>
<feature type="domain" description="SAM" evidence="3">
    <location>
        <begin position="151"/>
        <end position="195"/>
    </location>
</feature>
<organism evidence="4 5">
    <name type="scientific">Nelumbo nucifera</name>
    <name type="common">Sacred lotus</name>
    <dbReference type="NCBI Taxonomy" id="4432"/>
    <lineage>
        <taxon>Eukaryota</taxon>
        <taxon>Viridiplantae</taxon>
        <taxon>Streptophyta</taxon>
        <taxon>Embryophyta</taxon>
        <taxon>Tracheophyta</taxon>
        <taxon>Spermatophyta</taxon>
        <taxon>Magnoliopsida</taxon>
        <taxon>Proteales</taxon>
        <taxon>Nelumbonaceae</taxon>
        <taxon>Nelumbo</taxon>
    </lineage>
</organism>
<name>A0A822XW64_NELNU</name>
<comment type="caution">
    <text evidence="4">The sequence shown here is derived from an EMBL/GenBank/DDBJ whole genome shotgun (WGS) entry which is preliminary data.</text>
</comment>
<protein>
    <recommendedName>
        <fullName evidence="3">SAM domain-containing protein</fullName>
    </recommendedName>
</protein>
<evidence type="ECO:0000259" key="3">
    <source>
        <dbReference type="PROSITE" id="PS50105"/>
    </source>
</evidence>
<feature type="compositionally biased region" description="Basic and acidic residues" evidence="2">
    <location>
        <begin position="38"/>
        <end position="47"/>
    </location>
</feature>
<dbReference type="PANTHER" id="PTHR10627">
    <property type="entry name" value="SCP160"/>
    <property type="match status" value="1"/>
</dbReference>
<dbReference type="PROSITE" id="PS50105">
    <property type="entry name" value="SAM_DOMAIN"/>
    <property type="match status" value="1"/>
</dbReference>
<evidence type="ECO:0000256" key="1">
    <source>
        <dbReference type="ARBA" id="ARBA00022737"/>
    </source>
</evidence>
<keyword evidence="1" id="KW-0677">Repeat</keyword>
<dbReference type="CDD" id="cd09487">
    <property type="entry name" value="SAM_superfamily"/>
    <property type="match status" value="1"/>
</dbReference>